<keyword evidence="16" id="KW-1185">Reference proteome</keyword>
<dbReference type="InterPro" id="IPR009647">
    <property type="entry name" value="PBP_C"/>
</dbReference>
<evidence type="ECO:0000256" key="1">
    <source>
        <dbReference type="ARBA" id="ARBA00004752"/>
    </source>
</evidence>
<evidence type="ECO:0000256" key="5">
    <source>
        <dbReference type="ARBA" id="ARBA00022670"/>
    </source>
</evidence>
<feature type="domain" description="Penicillin-binding C-terminal" evidence="14">
    <location>
        <begin position="694"/>
        <end position="776"/>
    </location>
</feature>
<accession>A0A558BMH0</accession>
<dbReference type="InterPro" id="IPR011815">
    <property type="entry name" value="PBP_1c"/>
</dbReference>
<comment type="catalytic activity">
    <reaction evidence="11">
        <text>[GlcNAc-(1-&gt;4)-Mur2Ac(oyl-L-Ala-gamma-D-Glu-L-Lys-D-Ala-D-Ala)](n)-di-trans,octa-cis-undecaprenyl diphosphate + beta-D-GlcNAc-(1-&gt;4)-Mur2Ac(oyl-L-Ala-gamma-D-Glu-L-Lys-D-Ala-D-Ala)-di-trans,octa-cis-undecaprenyl diphosphate = [GlcNAc-(1-&gt;4)-Mur2Ac(oyl-L-Ala-gamma-D-Glu-L-Lys-D-Ala-D-Ala)](n+1)-di-trans,octa-cis-undecaprenyl diphosphate + di-trans,octa-cis-undecaprenyl diphosphate + H(+)</text>
        <dbReference type="Rhea" id="RHEA:23708"/>
        <dbReference type="Rhea" id="RHEA-COMP:9602"/>
        <dbReference type="Rhea" id="RHEA-COMP:9603"/>
        <dbReference type="ChEBI" id="CHEBI:15378"/>
        <dbReference type="ChEBI" id="CHEBI:58405"/>
        <dbReference type="ChEBI" id="CHEBI:60033"/>
        <dbReference type="ChEBI" id="CHEBI:78435"/>
        <dbReference type="EC" id="2.4.99.28"/>
    </reaction>
</comment>
<evidence type="ECO:0000256" key="9">
    <source>
        <dbReference type="ARBA" id="ARBA00023268"/>
    </source>
</evidence>
<evidence type="ECO:0000256" key="3">
    <source>
        <dbReference type="ARBA" id="ARBA00007739"/>
    </source>
</evidence>
<dbReference type="EMBL" id="VMRJ01000006">
    <property type="protein sequence ID" value="TVT37709.1"/>
    <property type="molecule type" value="Genomic_DNA"/>
</dbReference>
<reference evidence="15 16" key="1">
    <citation type="submission" date="2019-07" db="EMBL/GenBank/DDBJ databases">
        <title>Hymenobacter sp. straun FUR1 Genome sequencing and assembly.</title>
        <authorList>
            <person name="Chhetri G."/>
        </authorList>
    </citation>
    <scope>NUCLEOTIDE SEQUENCE [LARGE SCALE GENOMIC DNA]</scope>
    <source>
        <strain evidence="15 16">Fur1</strain>
    </source>
</reference>
<dbReference type="GO" id="GO:0008658">
    <property type="term" value="F:penicillin binding"/>
    <property type="evidence" value="ECO:0007669"/>
    <property type="project" value="InterPro"/>
</dbReference>
<dbReference type="SUPFAM" id="SSF53955">
    <property type="entry name" value="Lysozyme-like"/>
    <property type="match status" value="1"/>
</dbReference>
<evidence type="ECO:0000259" key="14">
    <source>
        <dbReference type="Pfam" id="PF06832"/>
    </source>
</evidence>
<keyword evidence="4" id="KW-0121">Carboxypeptidase</keyword>
<feature type="domain" description="Glycosyl transferase family 51" evidence="13">
    <location>
        <begin position="51"/>
        <end position="222"/>
    </location>
</feature>
<evidence type="ECO:0000313" key="15">
    <source>
        <dbReference type="EMBL" id="TVT37709.1"/>
    </source>
</evidence>
<dbReference type="Pfam" id="PF00905">
    <property type="entry name" value="Transpeptidase"/>
    <property type="match status" value="1"/>
</dbReference>
<gene>
    <name evidence="15" type="primary">pbpC</name>
    <name evidence="15" type="ORF">FNT36_21280</name>
</gene>
<dbReference type="SUPFAM" id="SSF56601">
    <property type="entry name" value="beta-lactamase/transpeptidase-like"/>
    <property type="match status" value="1"/>
</dbReference>
<evidence type="ECO:0000256" key="10">
    <source>
        <dbReference type="ARBA" id="ARBA00044770"/>
    </source>
</evidence>
<organism evidence="15 16">
    <name type="scientific">Hymenobacter setariae</name>
    <dbReference type="NCBI Taxonomy" id="2594794"/>
    <lineage>
        <taxon>Bacteria</taxon>
        <taxon>Pseudomonadati</taxon>
        <taxon>Bacteroidota</taxon>
        <taxon>Cytophagia</taxon>
        <taxon>Cytophagales</taxon>
        <taxon>Hymenobacteraceae</taxon>
        <taxon>Hymenobacter</taxon>
    </lineage>
</organism>
<keyword evidence="6" id="KW-0328">Glycosyltransferase</keyword>
<dbReference type="OrthoDB" id="9766909at2"/>
<dbReference type="InterPro" id="IPR001460">
    <property type="entry name" value="PCN-bd_Tpept"/>
</dbReference>
<comment type="caution">
    <text evidence="15">The sequence shown here is derived from an EMBL/GenBank/DDBJ whole genome shotgun (WGS) entry which is preliminary data.</text>
</comment>
<dbReference type="GO" id="GO:0009252">
    <property type="term" value="P:peptidoglycan biosynthetic process"/>
    <property type="evidence" value="ECO:0007669"/>
    <property type="project" value="InterPro"/>
</dbReference>
<evidence type="ECO:0000259" key="13">
    <source>
        <dbReference type="Pfam" id="PF00912"/>
    </source>
</evidence>
<dbReference type="PANTHER" id="PTHR32282:SF15">
    <property type="entry name" value="PENICILLIN-BINDING PROTEIN 1C"/>
    <property type="match status" value="1"/>
</dbReference>
<dbReference type="NCBIfam" id="TIGR02073">
    <property type="entry name" value="PBP_1c"/>
    <property type="match status" value="1"/>
</dbReference>
<dbReference type="InterPro" id="IPR012338">
    <property type="entry name" value="Beta-lactam/transpept-like"/>
</dbReference>
<dbReference type="Proteomes" id="UP000317624">
    <property type="component" value="Unassembled WGS sequence"/>
</dbReference>
<dbReference type="EC" id="2.4.99.28" evidence="10"/>
<feature type="domain" description="Penicillin-binding protein transpeptidase" evidence="12">
    <location>
        <begin position="304"/>
        <end position="547"/>
    </location>
</feature>
<dbReference type="InterPro" id="IPR050396">
    <property type="entry name" value="Glycosyltr_51/Transpeptidase"/>
</dbReference>
<evidence type="ECO:0000259" key="12">
    <source>
        <dbReference type="Pfam" id="PF00905"/>
    </source>
</evidence>
<dbReference type="GO" id="GO:0030288">
    <property type="term" value="C:outer membrane-bounded periplasmic space"/>
    <property type="evidence" value="ECO:0007669"/>
    <property type="project" value="TreeGrafter"/>
</dbReference>
<dbReference type="Gene3D" id="3.40.710.10">
    <property type="entry name" value="DD-peptidase/beta-lactamase superfamily"/>
    <property type="match status" value="1"/>
</dbReference>
<dbReference type="Pfam" id="PF06832">
    <property type="entry name" value="BiPBP_C"/>
    <property type="match status" value="1"/>
</dbReference>
<evidence type="ECO:0000256" key="7">
    <source>
        <dbReference type="ARBA" id="ARBA00022679"/>
    </source>
</evidence>
<proteinExistence type="inferred from homology"/>
<dbReference type="Gene3D" id="1.10.3810.10">
    <property type="entry name" value="Biosynthetic peptidoglycan transglycosylase-like"/>
    <property type="match status" value="1"/>
</dbReference>
<keyword evidence="9" id="KW-0511">Multifunctional enzyme</keyword>
<keyword evidence="8" id="KW-0378">Hydrolase</keyword>
<evidence type="ECO:0000256" key="6">
    <source>
        <dbReference type="ARBA" id="ARBA00022676"/>
    </source>
</evidence>
<evidence type="ECO:0000256" key="2">
    <source>
        <dbReference type="ARBA" id="ARBA00007090"/>
    </source>
</evidence>
<name>A0A558BMH0_9BACT</name>
<keyword evidence="5" id="KW-0645">Protease</keyword>
<dbReference type="Pfam" id="PF00912">
    <property type="entry name" value="Transgly"/>
    <property type="match status" value="1"/>
</dbReference>
<dbReference type="InterPro" id="IPR023346">
    <property type="entry name" value="Lysozyme-like_dom_sf"/>
</dbReference>
<comment type="pathway">
    <text evidence="1">Cell wall biogenesis; peptidoglycan biosynthesis.</text>
</comment>
<dbReference type="GO" id="GO:0006508">
    <property type="term" value="P:proteolysis"/>
    <property type="evidence" value="ECO:0007669"/>
    <property type="project" value="UniProtKB-KW"/>
</dbReference>
<dbReference type="AlphaFoldDB" id="A0A558BMH0"/>
<evidence type="ECO:0000256" key="4">
    <source>
        <dbReference type="ARBA" id="ARBA00022645"/>
    </source>
</evidence>
<dbReference type="PANTHER" id="PTHR32282">
    <property type="entry name" value="BINDING PROTEIN TRANSPEPTIDASE, PUTATIVE-RELATED"/>
    <property type="match status" value="1"/>
</dbReference>
<evidence type="ECO:0000256" key="8">
    <source>
        <dbReference type="ARBA" id="ARBA00022801"/>
    </source>
</evidence>
<dbReference type="GO" id="GO:0008955">
    <property type="term" value="F:peptidoglycan glycosyltransferase activity"/>
    <property type="evidence" value="ECO:0007669"/>
    <property type="project" value="UniProtKB-EC"/>
</dbReference>
<dbReference type="InterPro" id="IPR001264">
    <property type="entry name" value="Glyco_trans_51"/>
</dbReference>
<keyword evidence="7" id="KW-0808">Transferase</keyword>
<comment type="similarity">
    <text evidence="2">In the C-terminal section; belongs to the transpeptidase family.</text>
</comment>
<sequence>MRMRSARKRWFLQLGGGLLLLGLLALVLDRLFPLPLAPQYSPLVLAHDGTVLHAYLNPTQKWRMKTELPEITPALQTAIIAKEDQYFRYHFGVNPVALVQAAGRNLLGHGRTTGASTITMQVARLLEPKERTFGNKLLEMLRATQLEAHYSKAEILQLYLNLVPYGSNIEGVKSAALLYFQQPPHYLSLAQTVTLAIIPNRPSGLVLGRNNDQILQERNRWLRYFGQEHLFPPQDIADALLEPLDARRHPAPTLAPHLARRLVQAQPGTPLIHSTLRPATQAKAEDLARNYVRRLATLGISQAAVLVVNNRTHAVEAYVGSADFGDQGSSGQVDGVRAVRSPGSTLKPLLYGLALDRGLLTPKTVLPDVPTNFQGFRPENFDKHCQGEVTMERALTYSLNIPAVRVLSEVGVPAFTSTLRQAGFRQVARDAPRLGLSTILGGCGATLEELTGLYSALATKGRWTPPALTTTQGAVGASARPRQLLSEASAYLLTDILAQRTRPDLPVDAASSRHLPRIAWKTGTSYGRRDAWSIGYNKDYTIGVWVGNFSGQGSPALTGADVASPLLFDLFNALAYNSSNEWFAPPASLDFRLVCAETGLVPGEHCDNQLIDYYLPGASTSHRCQHQQEVLVAADGTFSYCRACVPAVGYRRALYPNVLPEVLAYREAQGQPTRRLPPHNPACRLVRGSSTDGSEAAAPLAITSPAAHAEYVLDAADQQLLLSCAAAAEVRQVYWYVNDQFLRAANATERVFFRPPTGEVKISCADDHGRNVDVRVLVRQL</sequence>
<evidence type="ECO:0000313" key="16">
    <source>
        <dbReference type="Proteomes" id="UP000317624"/>
    </source>
</evidence>
<dbReference type="GO" id="GO:0004180">
    <property type="term" value="F:carboxypeptidase activity"/>
    <property type="evidence" value="ECO:0007669"/>
    <property type="project" value="UniProtKB-KW"/>
</dbReference>
<evidence type="ECO:0000256" key="11">
    <source>
        <dbReference type="ARBA" id="ARBA00049902"/>
    </source>
</evidence>
<protein>
    <recommendedName>
        <fullName evidence="10">peptidoglycan glycosyltransferase</fullName>
        <ecNumber evidence="10">2.4.99.28</ecNumber>
    </recommendedName>
</protein>
<comment type="similarity">
    <text evidence="3">In the N-terminal section; belongs to the glycosyltransferase 51 family.</text>
</comment>
<dbReference type="InterPro" id="IPR036950">
    <property type="entry name" value="PBP_transglycosylase"/>
</dbReference>